<feature type="transmembrane region" description="Helical" evidence="8">
    <location>
        <begin position="315"/>
        <end position="340"/>
    </location>
</feature>
<keyword evidence="5 8" id="KW-0812">Transmembrane</keyword>
<gene>
    <name evidence="9" type="ORF">BTW07_02830</name>
</gene>
<dbReference type="STRING" id="404433.BTW07_02830"/>
<feature type="transmembrane region" description="Helical" evidence="8">
    <location>
        <begin position="411"/>
        <end position="433"/>
    </location>
</feature>
<feature type="transmembrane region" description="Helical" evidence="8">
    <location>
        <begin position="198"/>
        <end position="220"/>
    </location>
</feature>
<evidence type="ECO:0000256" key="1">
    <source>
        <dbReference type="ARBA" id="ARBA00004651"/>
    </source>
</evidence>
<name>A0A1Q8SWX6_9GAMM</name>
<feature type="transmembrane region" description="Helical" evidence="8">
    <location>
        <begin position="34"/>
        <end position="54"/>
    </location>
</feature>
<dbReference type="NCBIfam" id="TIGR00801">
    <property type="entry name" value="ncs2"/>
    <property type="match status" value="1"/>
</dbReference>
<evidence type="ECO:0000256" key="3">
    <source>
        <dbReference type="ARBA" id="ARBA00022448"/>
    </source>
</evidence>
<keyword evidence="6 8" id="KW-1133">Transmembrane helix</keyword>
<feature type="transmembrane region" description="Helical" evidence="8">
    <location>
        <begin position="88"/>
        <end position="107"/>
    </location>
</feature>
<comment type="caution">
    <text evidence="9">The sequence shown here is derived from an EMBL/GenBank/DDBJ whole genome shotgun (WGS) entry which is preliminary data.</text>
</comment>
<evidence type="ECO:0000313" key="10">
    <source>
        <dbReference type="Proteomes" id="UP000186878"/>
    </source>
</evidence>
<evidence type="ECO:0000256" key="6">
    <source>
        <dbReference type="ARBA" id="ARBA00022989"/>
    </source>
</evidence>
<keyword evidence="3" id="KW-0813">Transport</keyword>
<feature type="transmembrane region" description="Helical" evidence="8">
    <location>
        <begin position="240"/>
        <end position="261"/>
    </location>
</feature>
<dbReference type="Proteomes" id="UP000186878">
    <property type="component" value="Unassembled WGS sequence"/>
</dbReference>
<evidence type="ECO:0000313" key="9">
    <source>
        <dbReference type="EMBL" id="OLO05927.1"/>
    </source>
</evidence>
<comment type="similarity">
    <text evidence="2">Belongs to the nucleobase:cation symporter-2 (NCS2) (TC 2.A.40) family.</text>
</comment>
<dbReference type="NCBIfam" id="NF037981">
    <property type="entry name" value="NCS2_1"/>
    <property type="match status" value="1"/>
</dbReference>
<comment type="subcellular location">
    <subcellularLocation>
        <location evidence="1">Cell membrane</location>
        <topology evidence="1">Multi-pass membrane protein</topology>
    </subcellularLocation>
</comment>
<dbReference type="PANTHER" id="PTHR42810">
    <property type="entry name" value="PURINE PERMEASE C1399.01C-RELATED"/>
    <property type="match status" value="1"/>
</dbReference>
<organism evidence="9 10">
    <name type="scientific">Salinicola socius</name>
    <dbReference type="NCBI Taxonomy" id="404433"/>
    <lineage>
        <taxon>Bacteria</taxon>
        <taxon>Pseudomonadati</taxon>
        <taxon>Pseudomonadota</taxon>
        <taxon>Gammaproteobacteria</taxon>
        <taxon>Oceanospirillales</taxon>
        <taxon>Halomonadaceae</taxon>
        <taxon>Salinicola</taxon>
    </lineage>
</organism>
<evidence type="ECO:0000256" key="5">
    <source>
        <dbReference type="ARBA" id="ARBA00022692"/>
    </source>
</evidence>
<feature type="transmembrane region" description="Helical" evidence="8">
    <location>
        <begin position="346"/>
        <end position="371"/>
    </location>
</feature>
<accession>A0A1Q8SWX6</accession>
<evidence type="ECO:0000256" key="4">
    <source>
        <dbReference type="ARBA" id="ARBA00022475"/>
    </source>
</evidence>
<dbReference type="EMBL" id="MSDO01000002">
    <property type="protein sequence ID" value="OLO05927.1"/>
    <property type="molecule type" value="Genomic_DNA"/>
</dbReference>
<evidence type="ECO:0000256" key="2">
    <source>
        <dbReference type="ARBA" id="ARBA00008821"/>
    </source>
</evidence>
<protein>
    <submittedName>
        <fullName evidence="9">Uracil permease</fullName>
    </submittedName>
</protein>
<dbReference type="PANTHER" id="PTHR42810:SF4">
    <property type="entry name" value="URIC ACID TRANSPORTER UACT"/>
    <property type="match status" value="1"/>
</dbReference>
<dbReference type="Pfam" id="PF00860">
    <property type="entry name" value="Xan_ur_permease"/>
    <property type="match status" value="1"/>
</dbReference>
<keyword evidence="10" id="KW-1185">Reference proteome</keyword>
<sequence>MGKRRHAGAGSDRLRDVDYLPPLRKAIPLGIQHVLAMFVSNAAVPLIIAGAAGLSGTDTVFLVQMAMFVAGIATLVQTLVIGPLGARLPIVMGTSFGFVPVMIPIAAAQGLPAVFGGALIGGLAMAVVGLCYKRLSVFFPPVVSGTFVLLIGILLLPVGFAYVGGGIGAEDFGAPHHLLLATLVFAVTVAFHQFCRGFLSEAAVLIGILVGCVAAAPMGLLDFAPVAEADWFQLPIPFEIGLSFDPAAIVAITLMSVVTCAESIGDISGTAIGGAEREATRRELSGGVMADGLSSSFAALFGAFPQISFSQNVGLVALTGVASRFVVAIGGGVLVLAGLFPKLGALVSAIPAAVLGGAVIIMFGMIASAGVKMLSHAAFNKRNMLIVGISLALAIGLPAQSGLYQGAPQQIGVLLESGLIPGALASIILNLILPRADDEAAAADPTES</sequence>
<dbReference type="InterPro" id="IPR017588">
    <property type="entry name" value="UacT-like"/>
</dbReference>
<feature type="transmembrane region" description="Helical" evidence="8">
    <location>
        <begin position="60"/>
        <end position="81"/>
    </location>
</feature>
<feature type="transmembrane region" description="Helical" evidence="8">
    <location>
        <begin position="383"/>
        <end position="399"/>
    </location>
</feature>
<keyword evidence="4" id="KW-1003">Cell membrane</keyword>
<reference evidence="9 10" key="1">
    <citation type="submission" date="2016-12" db="EMBL/GenBank/DDBJ databases">
        <title>Draft genome sequences of strains Salinicola socius SMB35, Salinicola sp. MH3R3-1 and Chromohalobacter sp. SMB17 from the Verkhnekamsk potash mining region of Russia.</title>
        <authorList>
            <person name="Mavrodi D.V."/>
            <person name="Olsson B.E."/>
            <person name="Korsakova E.S."/>
            <person name="Pyankova A."/>
            <person name="Mavrodi O.V."/>
            <person name="Plotnikova E.G."/>
        </authorList>
    </citation>
    <scope>NUCLEOTIDE SEQUENCE [LARGE SCALE GENOMIC DNA]</scope>
    <source>
        <strain evidence="9 10">SMB35</strain>
    </source>
</reference>
<dbReference type="PROSITE" id="PS01116">
    <property type="entry name" value="XANTH_URACIL_PERMASE"/>
    <property type="match status" value="1"/>
</dbReference>
<dbReference type="GO" id="GO:0005886">
    <property type="term" value="C:plasma membrane"/>
    <property type="evidence" value="ECO:0007669"/>
    <property type="project" value="UniProtKB-SubCell"/>
</dbReference>
<feature type="transmembrane region" description="Helical" evidence="8">
    <location>
        <begin position="113"/>
        <end position="132"/>
    </location>
</feature>
<proteinExistence type="inferred from homology"/>
<evidence type="ECO:0000256" key="7">
    <source>
        <dbReference type="ARBA" id="ARBA00023136"/>
    </source>
</evidence>
<dbReference type="NCBIfam" id="TIGR03173">
    <property type="entry name" value="pbuX"/>
    <property type="match status" value="1"/>
</dbReference>
<dbReference type="InterPro" id="IPR006042">
    <property type="entry name" value="Xan_ur_permease"/>
</dbReference>
<dbReference type="GO" id="GO:0042907">
    <property type="term" value="F:xanthine transmembrane transporter activity"/>
    <property type="evidence" value="ECO:0007669"/>
    <property type="project" value="TreeGrafter"/>
</dbReference>
<feature type="transmembrane region" description="Helical" evidence="8">
    <location>
        <begin position="174"/>
        <end position="191"/>
    </location>
</feature>
<dbReference type="InterPro" id="IPR006043">
    <property type="entry name" value="NCS2"/>
</dbReference>
<feature type="transmembrane region" description="Helical" evidence="8">
    <location>
        <begin position="139"/>
        <end position="162"/>
    </location>
</feature>
<dbReference type="AlphaFoldDB" id="A0A1Q8SWX6"/>
<keyword evidence="7 8" id="KW-0472">Membrane</keyword>
<evidence type="ECO:0000256" key="8">
    <source>
        <dbReference type="SAM" id="Phobius"/>
    </source>
</evidence>